<evidence type="ECO:0000313" key="2">
    <source>
        <dbReference type="Proteomes" id="UP000593567"/>
    </source>
</evidence>
<protein>
    <submittedName>
        <fullName evidence="1">Uncharacterized protein</fullName>
    </submittedName>
</protein>
<dbReference type="Proteomes" id="UP000593567">
    <property type="component" value="Unassembled WGS sequence"/>
</dbReference>
<organism evidence="1 2">
    <name type="scientific">Bugula neritina</name>
    <name type="common">Brown bryozoan</name>
    <name type="synonym">Sertularia neritina</name>
    <dbReference type="NCBI Taxonomy" id="10212"/>
    <lineage>
        <taxon>Eukaryota</taxon>
        <taxon>Metazoa</taxon>
        <taxon>Spiralia</taxon>
        <taxon>Lophotrochozoa</taxon>
        <taxon>Bryozoa</taxon>
        <taxon>Gymnolaemata</taxon>
        <taxon>Cheilostomatida</taxon>
        <taxon>Flustrina</taxon>
        <taxon>Buguloidea</taxon>
        <taxon>Bugulidae</taxon>
        <taxon>Bugula</taxon>
    </lineage>
</organism>
<dbReference type="AlphaFoldDB" id="A0A7J7JRZ1"/>
<proteinExistence type="predicted"/>
<reference evidence="1" key="1">
    <citation type="submission" date="2020-06" db="EMBL/GenBank/DDBJ databases">
        <title>Draft genome of Bugula neritina, a colonial animal packing powerful symbionts and potential medicines.</title>
        <authorList>
            <person name="Rayko M."/>
        </authorList>
    </citation>
    <scope>NUCLEOTIDE SEQUENCE [LARGE SCALE GENOMIC DNA]</scope>
    <source>
        <strain evidence="1">Kwan_BN1</strain>
    </source>
</reference>
<gene>
    <name evidence="1" type="ORF">EB796_013475</name>
</gene>
<keyword evidence="2" id="KW-1185">Reference proteome</keyword>
<sequence>MFSLCGRLQKTRNFVYQFDLALYKTQLYECNRNYLVQLEEPHQLHTRDFVIKFSCKEAIKLVTVRPVFPCLNKQINSL</sequence>
<comment type="caution">
    <text evidence="1">The sequence shown here is derived from an EMBL/GenBank/DDBJ whole genome shotgun (WGS) entry which is preliminary data.</text>
</comment>
<evidence type="ECO:0000313" key="1">
    <source>
        <dbReference type="EMBL" id="KAF6028206.1"/>
    </source>
</evidence>
<name>A0A7J7JRZ1_BUGNE</name>
<accession>A0A7J7JRZ1</accession>
<dbReference type="EMBL" id="VXIV02001976">
    <property type="protein sequence ID" value="KAF6028206.1"/>
    <property type="molecule type" value="Genomic_DNA"/>
</dbReference>